<keyword evidence="3" id="KW-1185">Reference proteome</keyword>
<evidence type="ECO:0000313" key="2">
    <source>
        <dbReference type="EMBL" id="CAD76316.1"/>
    </source>
</evidence>
<dbReference type="HOGENOM" id="CLU_1389265_0_0_0"/>
<reference evidence="2 3" key="1">
    <citation type="journal article" date="2003" name="Proc. Natl. Acad. Sci. U.S.A.">
        <title>Complete genome sequence of the marine planctomycete Pirellula sp. strain 1.</title>
        <authorList>
            <person name="Gloeckner F.O."/>
            <person name="Kube M."/>
            <person name="Bauer M."/>
            <person name="Teeling H."/>
            <person name="Lombardot T."/>
            <person name="Ludwig W."/>
            <person name="Gade D."/>
            <person name="Beck A."/>
            <person name="Borzym K."/>
            <person name="Heitmann K."/>
            <person name="Rabus R."/>
            <person name="Schlesner H."/>
            <person name="Amann R."/>
            <person name="Reinhardt R."/>
        </authorList>
    </citation>
    <scope>NUCLEOTIDE SEQUENCE [LARGE SCALE GENOMIC DNA]</scope>
    <source>
        <strain evidence="3">DSM 10527 / NCIMB 13988 / SH1</strain>
    </source>
</reference>
<keyword evidence="1" id="KW-0472">Membrane</keyword>
<dbReference type="EnsemblBacteria" id="CAD76316">
    <property type="protein sequence ID" value="CAD76316"/>
    <property type="gene ID" value="RB9528"/>
</dbReference>
<accession>Q7ULG1</accession>
<dbReference type="EMBL" id="BX294149">
    <property type="protein sequence ID" value="CAD76316.1"/>
    <property type="molecule type" value="Genomic_DNA"/>
</dbReference>
<keyword evidence="1" id="KW-1133">Transmembrane helix</keyword>
<name>Q7ULG1_RHOBA</name>
<proteinExistence type="predicted"/>
<feature type="transmembrane region" description="Helical" evidence="1">
    <location>
        <begin position="49"/>
        <end position="69"/>
    </location>
</feature>
<organism evidence="2 3">
    <name type="scientific">Rhodopirellula baltica (strain DSM 10527 / NCIMB 13988 / SH1)</name>
    <dbReference type="NCBI Taxonomy" id="243090"/>
    <lineage>
        <taxon>Bacteria</taxon>
        <taxon>Pseudomonadati</taxon>
        <taxon>Planctomycetota</taxon>
        <taxon>Planctomycetia</taxon>
        <taxon>Pirellulales</taxon>
        <taxon>Pirellulaceae</taxon>
        <taxon>Rhodopirellula</taxon>
    </lineage>
</organism>
<dbReference type="AlphaFoldDB" id="Q7ULG1"/>
<keyword evidence="1" id="KW-0812">Transmembrane</keyword>
<dbReference type="Proteomes" id="UP000001025">
    <property type="component" value="Chromosome"/>
</dbReference>
<dbReference type="InParanoid" id="Q7ULG1"/>
<sequence length="196" mass="20434">MFTAQSLELHFVLLSHVATHGGGQFVDLVERFAVVSIGVTLGDGTGDTLIVGSAVGVVVSIAIVVVARVQALTRFDLSGIDVGLTNRQCVSAKKFGHVGSVLNHVGVDIERAEFINLASTLIAPLCHRPGGLRFVVTCVFDNRVDFIEVMLGFVGNALLFALLGQAGSCGGLLSLALQAEDSHQTAEAGLSDGTFE</sequence>
<evidence type="ECO:0000256" key="1">
    <source>
        <dbReference type="SAM" id="Phobius"/>
    </source>
</evidence>
<gene>
    <name evidence="2" type="ordered locus">RB9528</name>
</gene>
<evidence type="ECO:0000313" key="3">
    <source>
        <dbReference type="Proteomes" id="UP000001025"/>
    </source>
</evidence>
<protein>
    <submittedName>
        <fullName evidence="2">Uncharacterized protein</fullName>
    </submittedName>
</protein>
<dbReference type="KEGG" id="rba:RB9528"/>